<evidence type="ECO:0000313" key="2">
    <source>
        <dbReference type="EMBL" id="AZA14038.1"/>
    </source>
</evidence>
<evidence type="ECO:0000256" key="1">
    <source>
        <dbReference type="SAM" id="MobiDB-lite"/>
    </source>
</evidence>
<keyword evidence="3" id="KW-1185">Reference proteome</keyword>
<reference evidence="2 3" key="1">
    <citation type="submission" date="2018-11" db="EMBL/GenBank/DDBJ databases">
        <authorList>
            <person name="Kleinhagauer T."/>
            <person name="Glaeser S.P."/>
            <person name="Spergser J."/>
            <person name="Ruckert C."/>
            <person name="Kaempfer P."/>
            <person name="Busse H.-J."/>
        </authorList>
    </citation>
    <scope>NUCLEOTIDE SEQUENCE [LARGE SCALE GENOMIC DNA]</scope>
    <source>
        <strain evidence="2 3">200CH</strain>
    </source>
</reference>
<dbReference type="Proteomes" id="UP000269019">
    <property type="component" value="Chromosome"/>
</dbReference>
<feature type="region of interest" description="Disordered" evidence="1">
    <location>
        <begin position="161"/>
        <end position="182"/>
    </location>
</feature>
<accession>A0A3G6JAT3</accession>
<dbReference type="KEGG" id="ccho:CCHOA_08235"/>
<dbReference type="EMBL" id="CP033896">
    <property type="protein sequence ID" value="AZA14038.1"/>
    <property type="molecule type" value="Genomic_DNA"/>
</dbReference>
<dbReference type="AlphaFoldDB" id="A0A3G6JAT3"/>
<evidence type="ECO:0000313" key="3">
    <source>
        <dbReference type="Proteomes" id="UP000269019"/>
    </source>
</evidence>
<protein>
    <submittedName>
        <fullName evidence="2">Uncharacterized protein</fullName>
    </submittedName>
</protein>
<organism evidence="2 3">
    <name type="scientific">Corynebacterium choanae</name>
    <dbReference type="NCBI Taxonomy" id="1862358"/>
    <lineage>
        <taxon>Bacteria</taxon>
        <taxon>Bacillati</taxon>
        <taxon>Actinomycetota</taxon>
        <taxon>Actinomycetes</taxon>
        <taxon>Mycobacteriales</taxon>
        <taxon>Corynebacteriaceae</taxon>
        <taxon>Corynebacterium</taxon>
    </lineage>
</organism>
<sequence length="182" mass="20580">MSQLLPTVGYKAPQLPHYWVVLFHFVLSSTPSWAKNVPQWYTYDMDIKSWISEQTRHPVTYSDLAEVLGVTRKTAGRRLNDQTSSDDIITLCVHYDLNPLECLVDFRYITHQHILDYFDSDGELVATASDAQLILELARRIVPAKHAEELDALEGAATPPYLRAVADSSPDEPEDGMDFDSP</sequence>
<gene>
    <name evidence="2" type="ORF">CCHOA_08235</name>
</gene>
<feature type="compositionally biased region" description="Acidic residues" evidence="1">
    <location>
        <begin position="169"/>
        <end position="182"/>
    </location>
</feature>
<proteinExistence type="predicted"/>
<name>A0A3G6JAT3_9CORY</name>